<dbReference type="GO" id="GO:0004519">
    <property type="term" value="F:endonuclease activity"/>
    <property type="evidence" value="ECO:0007669"/>
    <property type="project" value="UniProtKB-KW"/>
</dbReference>
<evidence type="ECO:0000313" key="3">
    <source>
        <dbReference type="Proteomes" id="UP001165378"/>
    </source>
</evidence>
<sequence>MVDRRDETDGAEDNRTEGVMSLAHGFGGGDFLSHPGEWTVQEVLDLPEDSHQRTELVDGALIMSPSAGVPHQRAMVRLWRVLADAAEAVGAPVEVLPDVNVLVPCGLLIPDIAILDAQVAARADKVVPAEAVFVVVEVVSPSNRRTDMALKPKVYAEAGIPQYWRVELAPAACITVDELDGGRYVTTQVITAGRPGQVLKPFPVDLDPGILPGPR</sequence>
<dbReference type="Pfam" id="PF05685">
    <property type="entry name" value="Uma2"/>
    <property type="match status" value="1"/>
</dbReference>
<name>A0AA41U3K8_9ACTN</name>
<dbReference type="PANTHER" id="PTHR35400:SF3">
    <property type="entry name" value="SLL1072 PROTEIN"/>
    <property type="match status" value="1"/>
</dbReference>
<dbReference type="AlphaFoldDB" id="A0AA41U3K8"/>
<keyword evidence="3" id="KW-1185">Reference proteome</keyword>
<dbReference type="InterPro" id="IPR011335">
    <property type="entry name" value="Restrct_endonuc-II-like"/>
</dbReference>
<gene>
    <name evidence="2" type="ORF">LZ495_32605</name>
</gene>
<dbReference type="SUPFAM" id="SSF52980">
    <property type="entry name" value="Restriction endonuclease-like"/>
    <property type="match status" value="1"/>
</dbReference>
<accession>A0AA41U3K8</accession>
<dbReference type="PANTHER" id="PTHR35400">
    <property type="entry name" value="SLR1083 PROTEIN"/>
    <property type="match status" value="1"/>
</dbReference>
<keyword evidence="2" id="KW-0255">Endonuclease</keyword>
<organism evidence="2 3">
    <name type="scientific">Yinghuangia soli</name>
    <dbReference type="NCBI Taxonomy" id="2908204"/>
    <lineage>
        <taxon>Bacteria</taxon>
        <taxon>Bacillati</taxon>
        <taxon>Actinomycetota</taxon>
        <taxon>Actinomycetes</taxon>
        <taxon>Kitasatosporales</taxon>
        <taxon>Streptomycetaceae</taxon>
        <taxon>Yinghuangia</taxon>
    </lineage>
</organism>
<dbReference type="Proteomes" id="UP001165378">
    <property type="component" value="Unassembled WGS sequence"/>
</dbReference>
<evidence type="ECO:0000259" key="1">
    <source>
        <dbReference type="Pfam" id="PF05685"/>
    </source>
</evidence>
<comment type="caution">
    <text evidence="2">The sequence shown here is derived from an EMBL/GenBank/DDBJ whole genome shotgun (WGS) entry which is preliminary data.</text>
</comment>
<keyword evidence="2" id="KW-0540">Nuclease</keyword>
<dbReference type="InterPro" id="IPR012296">
    <property type="entry name" value="Nuclease_put_TT1808"/>
</dbReference>
<evidence type="ECO:0000313" key="2">
    <source>
        <dbReference type="EMBL" id="MCF2531930.1"/>
    </source>
</evidence>
<dbReference type="Gene3D" id="3.90.1570.10">
    <property type="entry name" value="tt1808, chain A"/>
    <property type="match status" value="1"/>
</dbReference>
<feature type="domain" description="Putative restriction endonuclease" evidence="1">
    <location>
        <begin position="41"/>
        <end position="203"/>
    </location>
</feature>
<proteinExistence type="predicted"/>
<dbReference type="InterPro" id="IPR008538">
    <property type="entry name" value="Uma2"/>
</dbReference>
<dbReference type="CDD" id="cd06260">
    <property type="entry name" value="DUF820-like"/>
    <property type="match status" value="1"/>
</dbReference>
<dbReference type="EMBL" id="JAKFHA010000028">
    <property type="protein sequence ID" value="MCF2531930.1"/>
    <property type="molecule type" value="Genomic_DNA"/>
</dbReference>
<keyword evidence="2" id="KW-0378">Hydrolase</keyword>
<protein>
    <submittedName>
        <fullName evidence="2">Uma2 family endonuclease</fullName>
    </submittedName>
</protein>
<reference evidence="2" key="1">
    <citation type="submission" date="2022-01" db="EMBL/GenBank/DDBJ databases">
        <title>Genome-Based Taxonomic Classification of the Phylum Actinobacteria.</title>
        <authorList>
            <person name="Gao Y."/>
        </authorList>
    </citation>
    <scope>NUCLEOTIDE SEQUENCE</scope>
    <source>
        <strain evidence="2">KLBMP 8922</strain>
    </source>
</reference>
<dbReference type="RefSeq" id="WP_235056650.1">
    <property type="nucleotide sequence ID" value="NZ_JAKFHA010000028.1"/>
</dbReference>